<evidence type="ECO:0000256" key="2">
    <source>
        <dbReference type="ARBA" id="ARBA00022692"/>
    </source>
</evidence>
<keyword evidence="8" id="KW-1015">Disulfide bond</keyword>
<reference evidence="11" key="1">
    <citation type="submission" date="2018-04" db="EMBL/GenBank/DDBJ databases">
        <title>Transcriptome of Schizaphis graminum biotype I.</title>
        <authorList>
            <person name="Scully E.D."/>
            <person name="Geib S.M."/>
            <person name="Palmer N.A."/>
            <person name="Koch K."/>
            <person name="Bradshaw J."/>
            <person name="Heng-Moss T."/>
            <person name="Sarath G."/>
        </authorList>
    </citation>
    <scope>NUCLEOTIDE SEQUENCE</scope>
</reference>
<evidence type="ECO:0000256" key="9">
    <source>
        <dbReference type="ARBA" id="ARBA00023319"/>
    </source>
</evidence>
<dbReference type="FunFam" id="2.60.40.10:FF:000017">
    <property type="entry name" value="Down syndrome cell adhesion molecule b"/>
    <property type="match status" value="1"/>
</dbReference>
<evidence type="ECO:0000256" key="7">
    <source>
        <dbReference type="ARBA" id="ARBA00023136"/>
    </source>
</evidence>
<organism evidence="11">
    <name type="scientific">Schizaphis graminum</name>
    <name type="common">Green bug aphid</name>
    <dbReference type="NCBI Taxonomy" id="13262"/>
    <lineage>
        <taxon>Eukaryota</taxon>
        <taxon>Metazoa</taxon>
        <taxon>Ecdysozoa</taxon>
        <taxon>Arthropoda</taxon>
        <taxon>Hexapoda</taxon>
        <taxon>Insecta</taxon>
        <taxon>Pterygota</taxon>
        <taxon>Neoptera</taxon>
        <taxon>Paraneoptera</taxon>
        <taxon>Hemiptera</taxon>
        <taxon>Sternorrhyncha</taxon>
        <taxon>Aphidomorpha</taxon>
        <taxon>Aphidoidea</taxon>
        <taxon>Aphididae</taxon>
        <taxon>Aphidini</taxon>
        <taxon>Schizaphis</taxon>
    </lineage>
</organism>
<dbReference type="GO" id="GO:0048812">
    <property type="term" value="P:neuron projection morphogenesis"/>
    <property type="evidence" value="ECO:0007669"/>
    <property type="project" value="UniProtKB-ARBA"/>
</dbReference>
<keyword evidence="6" id="KW-1133">Transmembrane helix</keyword>
<name>A0A2S2NQW4_SCHGA</name>
<dbReference type="Pfam" id="PF13927">
    <property type="entry name" value="Ig_3"/>
    <property type="match status" value="1"/>
</dbReference>
<accession>A0A2S2NQW4</accession>
<keyword evidence="3" id="KW-0732">Signal</keyword>
<dbReference type="SMART" id="SM00408">
    <property type="entry name" value="IGc2"/>
    <property type="match status" value="1"/>
</dbReference>
<comment type="subcellular location">
    <subcellularLocation>
        <location evidence="1">Membrane</location>
        <topology evidence="1">Single-pass membrane protein</topology>
    </subcellularLocation>
</comment>
<evidence type="ECO:0000256" key="4">
    <source>
        <dbReference type="ARBA" id="ARBA00022737"/>
    </source>
</evidence>
<dbReference type="SUPFAM" id="SSF48726">
    <property type="entry name" value="Immunoglobulin"/>
    <property type="match status" value="1"/>
</dbReference>
<dbReference type="AlphaFoldDB" id="A0A2S2NQW4"/>
<dbReference type="InterPro" id="IPR003598">
    <property type="entry name" value="Ig_sub2"/>
</dbReference>
<dbReference type="GO" id="GO:0016020">
    <property type="term" value="C:membrane"/>
    <property type="evidence" value="ECO:0007669"/>
    <property type="project" value="UniProtKB-SubCell"/>
</dbReference>
<gene>
    <name evidence="11" type="primary">Dscam2_6</name>
    <name evidence="11" type="ORF">g.169970</name>
</gene>
<dbReference type="EMBL" id="GGMR01006723">
    <property type="protein sequence ID" value="MBY19342.1"/>
    <property type="molecule type" value="Transcribed_RNA"/>
</dbReference>
<evidence type="ECO:0000313" key="11">
    <source>
        <dbReference type="EMBL" id="MBY19342.1"/>
    </source>
</evidence>
<keyword evidence="7" id="KW-0472">Membrane</keyword>
<evidence type="ECO:0000256" key="3">
    <source>
        <dbReference type="ARBA" id="ARBA00022729"/>
    </source>
</evidence>
<dbReference type="InterPro" id="IPR036179">
    <property type="entry name" value="Ig-like_dom_sf"/>
</dbReference>
<evidence type="ECO:0000256" key="5">
    <source>
        <dbReference type="ARBA" id="ARBA00022889"/>
    </source>
</evidence>
<keyword evidence="5" id="KW-0130">Cell adhesion</keyword>
<dbReference type="SMART" id="SM00409">
    <property type="entry name" value="IG"/>
    <property type="match status" value="1"/>
</dbReference>
<dbReference type="InterPro" id="IPR003599">
    <property type="entry name" value="Ig_sub"/>
</dbReference>
<keyword evidence="9" id="KW-0393">Immunoglobulin domain</keyword>
<protein>
    <submittedName>
        <fullName evidence="11">Down syndrome cell adhesion molecule-like protein Dscam2</fullName>
    </submittedName>
</protein>
<keyword evidence="4" id="KW-0677">Repeat</keyword>
<dbReference type="InterPro" id="IPR007110">
    <property type="entry name" value="Ig-like_dom"/>
</dbReference>
<dbReference type="InterPro" id="IPR013783">
    <property type="entry name" value="Ig-like_fold"/>
</dbReference>
<evidence type="ECO:0000256" key="1">
    <source>
        <dbReference type="ARBA" id="ARBA00004167"/>
    </source>
</evidence>
<feature type="domain" description="Ig-like" evidence="10">
    <location>
        <begin position="8"/>
        <end position="101"/>
    </location>
</feature>
<sequence>MYLLLVPPLMKPFSFEGESNVGETAQLTCHVIKGDTPLEITWVFQGPDGRIQPMPQPIIENRIGKKITMLEIPTVTEYHRGSYSCIATNRAGIVNQTAFLMVNGIQRRIF</sequence>
<keyword evidence="2" id="KW-0812">Transmembrane</keyword>
<evidence type="ECO:0000259" key="10">
    <source>
        <dbReference type="PROSITE" id="PS50835"/>
    </source>
</evidence>
<dbReference type="PROSITE" id="PS50835">
    <property type="entry name" value="IG_LIKE"/>
    <property type="match status" value="1"/>
</dbReference>
<dbReference type="GO" id="GO:0007155">
    <property type="term" value="P:cell adhesion"/>
    <property type="evidence" value="ECO:0007669"/>
    <property type="project" value="UniProtKB-KW"/>
</dbReference>
<dbReference type="Gene3D" id="2.60.40.10">
    <property type="entry name" value="Immunoglobulins"/>
    <property type="match status" value="1"/>
</dbReference>
<evidence type="ECO:0000256" key="6">
    <source>
        <dbReference type="ARBA" id="ARBA00022989"/>
    </source>
</evidence>
<proteinExistence type="predicted"/>
<evidence type="ECO:0000256" key="8">
    <source>
        <dbReference type="ARBA" id="ARBA00023157"/>
    </source>
</evidence>